<dbReference type="EMBL" id="SNYC01000004">
    <property type="protein sequence ID" value="TDQ10300.1"/>
    <property type="molecule type" value="Genomic_DNA"/>
</dbReference>
<accession>A0A4R6SWS1</accession>
<feature type="domain" description="Glycine cleavage system P-protein N-terminal" evidence="10">
    <location>
        <begin position="42"/>
        <end position="466"/>
    </location>
</feature>
<comment type="subunit">
    <text evidence="4 8">The glycine cleavage system is composed of four proteins: P, T, L and H.</text>
</comment>
<dbReference type="FunFam" id="3.90.1150.10:FF:000007">
    <property type="entry name" value="Glycine dehydrogenase (decarboxylating), mitochondrial"/>
    <property type="match status" value="1"/>
</dbReference>
<dbReference type="EC" id="1.4.4.2" evidence="8"/>
<dbReference type="GO" id="GO:0004375">
    <property type="term" value="F:glycine dehydrogenase (decarboxylating) activity"/>
    <property type="evidence" value="ECO:0007669"/>
    <property type="project" value="UniProtKB-EC"/>
</dbReference>
<comment type="function">
    <text evidence="2 8">The glycine cleavage system catalyzes the degradation of glycine. The P protein binds the alpha-amino group of glycine through its pyridoxal phosphate cofactor; CO(2) is released and the remaining methylamine moiety is then transferred to the lipoamide cofactor of the H protein.</text>
</comment>
<organism evidence="12 13">
    <name type="scientific">Pedobacter metabolipauper</name>
    <dbReference type="NCBI Taxonomy" id="425513"/>
    <lineage>
        <taxon>Bacteria</taxon>
        <taxon>Pseudomonadati</taxon>
        <taxon>Bacteroidota</taxon>
        <taxon>Sphingobacteriia</taxon>
        <taxon>Sphingobacteriales</taxon>
        <taxon>Sphingobacteriaceae</taxon>
        <taxon>Pedobacter</taxon>
    </lineage>
</organism>
<evidence type="ECO:0000256" key="9">
    <source>
        <dbReference type="PIRSR" id="PIRSR603437-50"/>
    </source>
</evidence>
<evidence type="ECO:0000256" key="5">
    <source>
        <dbReference type="ARBA" id="ARBA00022898"/>
    </source>
</evidence>
<dbReference type="Proteomes" id="UP000295620">
    <property type="component" value="Unassembled WGS sequence"/>
</dbReference>
<dbReference type="FunFam" id="3.40.640.10:FF:000007">
    <property type="entry name" value="glycine dehydrogenase (Decarboxylating), mitochondrial"/>
    <property type="match status" value="1"/>
</dbReference>
<name>A0A4R6SWS1_9SPHI</name>
<feature type="modified residue" description="N6-(pyridoxal phosphate)lysine" evidence="8 9">
    <location>
        <position position="734"/>
    </location>
</feature>
<dbReference type="GO" id="GO:0016594">
    <property type="term" value="F:glycine binding"/>
    <property type="evidence" value="ECO:0007669"/>
    <property type="project" value="TreeGrafter"/>
</dbReference>
<evidence type="ECO:0000313" key="13">
    <source>
        <dbReference type="Proteomes" id="UP000295620"/>
    </source>
</evidence>
<comment type="caution">
    <text evidence="12">The sequence shown here is derived from an EMBL/GenBank/DDBJ whole genome shotgun (WGS) entry which is preliminary data.</text>
</comment>
<evidence type="ECO:0000256" key="6">
    <source>
        <dbReference type="ARBA" id="ARBA00023002"/>
    </source>
</evidence>
<comment type="catalytic activity">
    <reaction evidence="7 8">
        <text>N(6)-[(R)-lipoyl]-L-lysyl-[glycine-cleavage complex H protein] + glycine + H(+) = N(6)-[(R)-S(8)-aminomethyldihydrolipoyl]-L-lysyl-[glycine-cleavage complex H protein] + CO2</text>
        <dbReference type="Rhea" id="RHEA:24304"/>
        <dbReference type="Rhea" id="RHEA-COMP:10494"/>
        <dbReference type="Rhea" id="RHEA-COMP:10495"/>
        <dbReference type="ChEBI" id="CHEBI:15378"/>
        <dbReference type="ChEBI" id="CHEBI:16526"/>
        <dbReference type="ChEBI" id="CHEBI:57305"/>
        <dbReference type="ChEBI" id="CHEBI:83099"/>
        <dbReference type="ChEBI" id="CHEBI:83143"/>
        <dbReference type="EC" id="1.4.4.2"/>
    </reaction>
</comment>
<keyword evidence="13" id="KW-1185">Reference proteome</keyword>
<gene>
    <name evidence="8" type="primary">gcvP</name>
    <name evidence="12" type="ORF">ATK78_2466</name>
</gene>
<dbReference type="InterPro" id="IPR020581">
    <property type="entry name" value="GDC_P"/>
</dbReference>
<dbReference type="FunFam" id="3.40.640.10:FF:000005">
    <property type="entry name" value="Glycine dehydrogenase (decarboxylating), mitochondrial"/>
    <property type="match status" value="1"/>
</dbReference>
<dbReference type="PANTHER" id="PTHR11773">
    <property type="entry name" value="GLYCINE DEHYDROGENASE, DECARBOXYLATING"/>
    <property type="match status" value="1"/>
</dbReference>
<dbReference type="InterPro" id="IPR003437">
    <property type="entry name" value="GcvP"/>
</dbReference>
<dbReference type="Pfam" id="PF21478">
    <property type="entry name" value="GcvP2_C"/>
    <property type="match status" value="1"/>
</dbReference>
<evidence type="ECO:0000256" key="7">
    <source>
        <dbReference type="ARBA" id="ARBA00049026"/>
    </source>
</evidence>
<evidence type="ECO:0000313" key="12">
    <source>
        <dbReference type="EMBL" id="TDQ10300.1"/>
    </source>
</evidence>
<dbReference type="GO" id="GO:0030170">
    <property type="term" value="F:pyridoxal phosphate binding"/>
    <property type="evidence" value="ECO:0007669"/>
    <property type="project" value="TreeGrafter"/>
</dbReference>
<dbReference type="Gene3D" id="3.40.640.10">
    <property type="entry name" value="Type I PLP-dependent aspartate aminotransferase-like (Major domain)"/>
    <property type="match status" value="2"/>
</dbReference>
<dbReference type="CDD" id="cd00613">
    <property type="entry name" value="GDC-P"/>
    <property type="match status" value="2"/>
</dbReference>
<evidence type="ECO:0000256" key="1">
    <source>
        <dbReference type="ARBA" id="ARBA00001933"/>
    </source>
</evidence>
<dbReference type="InterPro" id="IPR049315">
    <property type="entry name" value="GDC-P_N"/>
</dbReference>
<comment type="cofactor">
    <cofactor evidence="1 8 9">
        <name>pyridoxal 5'-phosphate</name>
        <dbReference type="ChEBI" id="CHEBI:597326"/>
    </cofactor>
</comment>
<sequence>MRALQKTDAPGILNKCIFITFAQLLYKEFMSLNIHYQEDFKDRHIAPNTDDTNAMLTTLGVSSVDELIEQTVPQKIRLKQPLNLPKAKSETDYLSSLKQTASLNKVFKSYIGQGYYDTITPGVILRNVMENPGWYTQYTPYQAEIAQGRLQALLNFQTMVIDLTGMEIANASLLDEGTAAAEAMFMQFSLRKNQQAKKFFVSELLFPQTIDILKTRANPFGIELVIGDHQSAVLTDEFFGAIIQYPAGTGEVFDYTGFAKEAHEKNVKVTVVADLLSLTLLTPPGEWGADIVVGTTQRFGVPMGFGGPHAAYFATKDEYKRSIPGRIIGVTIDSNNNYALRMALQTREQHIRRDKATSNICTAQALLAIMAGFYAVYHGPKGLKLIAERTHGLAVTLSKSLEKAGYTPLNSAYFDTIRVDLGDLADSIHRECIDNEINLNYSGSIVTIALDETTSFNDIKTLTRIFSKVKAIAADAVELADDKNVETVIPAALQRTSAYLTHPVFNAHHSEHEMLRYIKSLEAKDLSLCHSMIALGSCTMKLNATTEMIPVTWPEFGKVHPFAPADQVAGYYTVFNELDRWLSEITGFAAMSLQPNAGAQGEYAGLMVIRAYHQDRGDDHRNIALIPSSAHGTNPASAAMAGMKIVVVKSLENGNIDVDDLKAKAEEHAANLSCLMVTYPSTHGVFEESIIDICTIIHENGGQVYMDGANMNAQVGLTSPANIGADVCHLNLHKTFCIPHGGGGPGMGPIGVAKHLVPYLPGHAVVDINNDKSIPAVSSAPWGSASILIISHAYIAMMGAEGLTNATRYAILNANYMKARLEEHYPVLYSGVNGRCAHEMILDCRSFKNFGIEVVDIAKRLMDYGFHAPTVSFPVAGTLMVEPTESEPKHELDRFCDALIAIKKEITAVENGELDRTDNPLKNAPHTAAVVTGDAWEHGYSRQTAAFPLPYVAAYKFWPSVGRVNDSFGDRSLVCACPPIESYMEEAVS</sequence>
<protein>
    <recommendedName>
        <fullName evidence="8">Glycine dehydrogenase (decarboxylating)</fullName>
        <ecNumber evidence="8">1.4.4.2</ecNumber>
    </recommendedName>
    <alternativeName>
        <fullName evidence="8">Glycine cleavage system P-protein</fullName>
    </alternativeName>
    <alternativeName>
        <fullName evidence="8">Glycine decarboxylase</fullName>
    </alternativeName>
    <alternativeName>
        <fullName evidence="8">Glycine dehydrogenase (aminomethyl-transferring)</fullName>
    </alternativeName>
</protein>
<comment type="similarity">
    <text evidence="3 8">Belongs to the GcvP family.</text>
</comment>
<evidence type="ECO:0000259" key="10">
    <source>
        <dbReference type="Pfam" id="PF02347"/>
    </source>
</evidence>
<dbReference type="NCBIfam" id="NF003346">
    <property type="entry name" value="PRK04366.1"/>
    <property type="match status" value="1"/>
</dbReference>
<dbReference type="SUPFAM" id="SSF53383">
    <property type="entry name" value="PLP-dependent transferases"/>
    <property type="match status" value="2"/>
</dbReference>
<dbReference type="InterPro" id="IPR049316">
    <property type="entry name" value="GDC-P_C"/>
</dbReference>
<dbReference type="InterPro" id="IPR015421">
    <property type="entry name" value="PyrdxlP-dep_Trfase_major"/>
</dbReference>
<dbReference type="AlphaFoldDB" id="A0A4R6SWS1"/>
<dbReference type="GO" id="GO:0019464">
    <property type="term" value="P:glycine decarboxylation via glycine cleavage system"/>
    <property type="evidence" value="ECO:0007669"/>
    <property type="project" value="UniProtKB-UniRule"/>
</dbReference>
<evidence type="ECO:0000256" key="2">
    <source>
        <dbReference type="ARBA" id="ARBA00003788"/>
    </source>
</evidence>
<proteinExistence type="inferred from homology"/>
<feature type="domain" description="Glycine cleavage system P-protein N-terminal" evidence="10">
    <location>
        <begin position="485"/>
        <end position="771"/>
    </location>
</feature>
<evidence type="ECO:0000256" key="3">
    <source>
        <dbReference type="ARBA" id="ARBA00010756"/>
    </source>
</evidence>
<dbReference type="Pfam" id="PF02347">
    <property type="entry name" value="GDC-P"/>
    <property type="match status" value="2"/>
</dbReference>
<dbReference type="InterPro" id="IPR015424">
    <property type="entry name" value="PyrdxlP-dep_Trfase"/>
</dbReference>
<dbReference type="HAMAP" id="MF_00711">
    <property type="entry name" value="GcvP"/>
    <property type="match status" value="1"/>
</dbReference>
<feature type="domain" description="Glycine dehydrogenase C-terminal" evidence="11">
    <location>
        <begin position="806"/>
        <end position="926"/>
    </location>
</feature>
<evidence type="ECO:0000259" key="11">
    <source>
        <dbReference type="Pfam" id="PF21478"/>
    </source>
</evidence>
<dbReference type="PANTHER" id="PTHR11773:SF1">
    <property type="entry name" value="GLYCINE DEHYDROGENASE (DECARBOXYLATING), MITOCHONDRIAL"/>
    <property type="match status" value="1"/>
</dbReference>
<keyword evidence="6 8" id="KW-0560">Oxidoreductase</keyword>
<keyword evidence="5 8" id="KW-0663">Pyridoxal phosphate</keyword>
<dbReference type="NCBIfam" id="TIGR00461">
    <property type="entry name" value="gcvP"/>
    <property type="match status" value="1"/>
</dbReference>
<evidence type="ECO:0000256" key="4">
    <source>
        <dbReference type="ARBA" id="ARBA00011690"/>
    </source>
</evidence>
<dbReference type="GO" id="GO:0005829">
    <property type="term" value="C:cytosol"/>
    <property type="evidence" value="ECO:0007669"/>
    <property type="project" value="TreeGrafter"/>
</dbReference>
<evidence type="ECO:0000256" key="8">
    <source>
        <dbReference type="HAMAP-Rule" id="MF_00711"/>
    </source>
</evidence>
<dbReference type="InterPro" id="IPR015422">
    <property type="entry name" value="PyrdxlP-dep_Trfase_small"/>
</dbReference>
<dbReference type="GO" id="GO:0005960">
    <property type="term" value="C:glycine cleavage complex"/>
    <property type="evidence" value="ECO:0007669"/>
    <property type="project" value="TreeGrafter"/>
</dbReference>
<reference evidence="12 13" key="1">
    <citation type="submission" date="2019-03" db="EMBL/GenBank/DDBJ databases">
        <title>Genomic Encyclopedia of Archaeal and Bacterial Type Strains, Phase II (KMG-II): from individual species to whole genera.</title>
        <authorList>
            <person name="Goeker M."/>
        </authorList>
    </citation>
    <scope>NUCLEOTIDE SEQUENCE [LARGE SCALE GENOMIC DNA]</scope>
    <source>
        <strain evidence="12 13">DSM 19035</strain>
    </source>
</reference>
<dbReference type="Gene3D" id="3.90.1150.10">
    <property type="entry name" value="Aspartate Aminotransferase, domain 1"/>
    <property type="match status" value="2"/>
</dbReference>